<dbReference type="GO" id="GO:0045944">
    <property type="term" value="P:positive regulation of transcription by RNA polymerase II"/>
    <property type="evidence" value="ECO:0007669"/>
    <property type="project" value="TreeGrafter"/>
</dbReference>
<evidence type="ECO:0000256" key="5">
    <source>
        <dbReference type="ARBA" id="ARBA00023015"/>
    </source>
</evidence>
<sequence length="1269" mass="143404">YCSSWAPSSFQDRNEQRELSFLSHLISLWSFLSFQDSSYLDELSNNNSLFSSPADSLSDIVDAKDCLPADSLNHVPTIWDVNTSQQNQTEVRVLLSHPPHQSLSISGFIPWCLRSAVLCEVLCEVGEVEFSLLCVCVCRLAKIGKHHPDLVVETSTLSSVPPPDITYSLSLPSSVADKGSLSALQLEAIIYACQQHEVLLPNGQRAGFLIGDGAGVGKGRTVAGIIFENYLKGRKKALWFSVSNDLKYDAERDLKDIEASHIPVHALNKIRYGDTATSEGVLFATYSALIGESQAGGQHRTRLKQILDWCRENFDGVIVFDECHKAKNASSTKMGKAVLDLQNKLPQARVVYASATGASEPKNMIYMSRLGIWGEGTSFQTFDEFLRAIEKRGVGAMEIVAMDMKVSGMYIARQLSFTGVTFRIEEIPLDQQYKIVYDKAAKLWAEALMVFQQAADLIGLESRKSLWGQFWSAHQRFFKYLCIAAKVRRLVELAKEELAKDKCIVIGLQSTGEARTREVLDENDGHLNCFVSAAEGVFLSLIQKHFPSTKRKREKGTGIKRKRKQRGRCTKALKGMCDPMGVIKISDDSSTDSDMGLDSDFNSSPESVLETDDVIFIEHAFNGFVTESRSKQSQQDGIELEHVEKMKQDLLAKVKALGKELPLNTLDELINHFGGPEHVAEMTGRKGRVVCRPDGSVMFESRAEQGLSIDHVNLKEKERFMNGEKLVAIISEASSSGISLQADRRVKNQKRRVHMTLELPWSADRAIQQFGRTHRSNQVSAPEYVFLISELAGERRFASIVAKRLESLGALTHGDRRATETRDLSRYNFENKYGNKALDRVLFTILNYTENRVPVPKSYERGEAAFFQEMKQGLISVGICSAQSSLLCFILVDCSITKFLNRILGLEVDKQNMLFQYFSDTFDYLIEKDKKEGKYDMGILDLAPGIDEIYEESKEIFLTPGHPQDGQVVFYKISVDRGLKWEEAYEKSLKLTGSYDGFYLSYKTRGNKYTCLLAEQGRGKNFILYKPNIGKQSQPESLDSLHKKYRQVTPEEAKEHWESCYHFSLKKCNHAVWNRSCKLIKEGKECFQGMRLRHYYMLCGALLRVWNRIASIMADITNTSYLQIVRLKTKEKKKQVGIKIPESCVRKVLEELKQMDENVKRKHNRLLQQPLDLTQTDEILDLTYSPPSDSIPDMMNPEPSALCFPPEPVLQPHQQHSSPFGFSHLSDGNINFREILEDMLRTFNGAPQENILPQERQSVIQFSGLFPNF</sequence>
<dbReference type="GO" id="GO:0030316">
    <property type="term" value="P:osteoclast differentiation"/>
    <property type="evidence" value="ECO:0007669"/>
    <property type="project" value="TreeGrafter"/>
</dbReference>
<evidence type="ECO:0000259" key="12">
    <source>
        <dbReference type="Pfam" id="PF13872"/>
    </source>
</evidence>
<dbReference type="InterPro" id="IPR027417">
    <property type="entry name" value="P-loop_NTPase"/>
</dbReference>
<dbReference type="FunFam" id="3.40.50.300:FF:000342">
    <property type="entry name" value="Protein strawberry notch homolog 2"/>
    <property type="match status" value="1"/>
</dbReference>
<feature type="domain" description="SBNO alpha/beta" evidence="13">
    <location>
        <begin position="979"/>
        <end position="1091"/>
    </location>
</feature>
<dbReference type="GO" id="GO:0050727">
    <property type="term" value="P:regulation of inflammatory response"/>
    <property type="evidence" value="ECO:0007669"/>
    <property type="project" value="TreeGrafter"/>
</dbReference>
<dbReference type="GO" id="GO:0031490">
    <property type="term" value="F:chromatin DNA binding"/>
    <property type="evidence" value="ECO:0007669"/>
    <property type="project" value="TreeGrafter"/>
</dbReference>
<dbReference type="GeneTree" id="ENSGT00940000159946"/>
<dbReference type="Gene3D" id="3.40.50.300">
    <property type="entry name" value="P-loop containing nucleotide triphosphate hydrolases"/>
    <property type="match status" value="1"/>
</dbReference>
<dbReference type="InterPro" id="IPR039187">
    <property type="entry name" value="SNO_AAA"/>
</dbReference>
<feature type="domain" description="Strawberry notch helicase C" evidence="11">
    <location>
        <begin position="664"/>
        <end position="941"/>
    </location>
</feature>
<keyword evidence="4" id="KW-0892">Osteogenesis</keyword>
<dbReference type="GO" id="GO:0001503">
    <property type="term" value="P:ossification"/>
    <property type="evidence" value="ECO:0007669"/>
    <property type="project" value="UniProtKB-KW"/>
</dbReference>
<evidence type="ECO:0000256" key="8">
    <source>
        <dbReference type="ARBA" id="ARBA00055221"/>
    </source>
</evidence>
<dbReference type="GO" id="GO:0005634">
    <property type="term" value="C:nucleus"/>
    <property type="evidence" value="ECO:0007669"/>
    <property type="project" value="TreeGrafter"/>
</dbReference>
<keyword evidence="6" id="KW-0010">Activator</keyword>
<reference evidence="14" key="3">
    <citation type="submission" date="2025-09" db="UniProtKB">
        <authorList>
            <consortium name="Ensembl"/>
        </authorList>
    </citation>
    <scope>IDENTIFICATION</scope>
</reference>
<dbReference type="GO" id="GO:0042393">
    <property type="term" value="F:histone binding"/>
    <property type="evidence" value="ECO:0007669"/>
    <property type="project" value="TreeGrafter"/>
</dbReference>
<dbReference type="FunFam" id="3.40.50.300:FF:003990">
    <property type="entry name" value="Si:ch73-63e15.2"/>
    <property type="match status" value="1"/>
</dbReference>
<evidence type="ECO:0000313" key="15">
    <source>
        <dbReference type="Proteomes" id="UP000694412"/>
    </source>
</evidence>
<evidence type="ECO:0000259" key="13">
    <source>
        <dbReference type="Pfam" id="PF25373"/>
    </source>
</evidence>
<accession>A0A8C2TEF1</accession>
<comment type="subunit">
    <text evidence="9">Interacts with TAL1; this interaction inhibits TAL1 occupancy of the DCSTAMP promoter, leading to the activation of the DCSTAMP promoter by the transcription factor MITF.</text>
</comment>
<dbReference type="GO" id="GO:0002281">
    <property type="term" value="P:macrophage activation involved in immune response"/>
    <property type="evidence" value="ECO:0007669"/>
    <property type="project" value="UniProtKB-ARBA"/>
</dbReference>
<feature type="domain" description="Strawberry notch AAA" evidence="12">
    <location>
        <begin position="146"/>
        <end position="439"/>
    </location>
</feature>
<comment type="similarity">
    <text evidence="1">Belongs to the SBNO family.</text>
</comment>
<evidence type="ECO:0000256" key="4">
    <source>
        <dbReference type="ARBA" id="ARBA00022855"/>
    </source>
</evidence>
<reference evidence="14" key="2">
    <citation type="submission" date="2025-08" db="UniProtKB">
        <authorList>
            <consortium name="Ensembl"/>
        </authorList>
    </citation>
    <scope>IDENTIFICATION</scope>
</reference>
<keyword evidence="2" id="KW-0678">Repressor</keyword>
<dbReference type="InterPro" id="IPR026741">
    <property type="entry name" value="SNO"/>
</dbReference>
<dbReference type="PANTHER" id="PTHR12706:SF5">
    <property type="entry name" value="PROTEIN STRAWBERRY NOTCH HOMOLOG 2"/>
    <property type="match status" value="1"/>
</dbReference>
<organism evidence="14 15">
    <name type="scientific">Coturnix japonica</name>
    <name type="common">Japanese quail</name>
    <name type="synonym">Coturnix coturnix japonica</name>
    <dbReference type="NCBI Taxonomy" id="93934"/>
    <lineage>
        <taxon>Eukaryota</taxon>
        <taxon>Metazoa</taxon>
        <taxon>Chordata</taxon>
        <taxon>Craniata</taxon>
        <taxon>Vertebrata</taxon>
        <taxon>Euteleostomi</taxon>
        <taxon>Archelosauria</taxon>
        <taxon>Archosauria</taxon>
        <taxon>Dinosauria</taxon>
        <taxon>Saurischia</taxon>
        <taxon>Theropoda</taxon>
        <taxon>Coelurosauria</taxon>
        <taxon>Aves</taxon>
        <taxon>Neognathae</taxon>
        <taxon>Galloanserae</taxon>
        <taxon>Galliformes</taxon>
        <taxon>Phasianidae</taxon>
        <taxon>Perdicinae</taxon>
        <taxon>Coturnix</taxon>
    </lineage>
</organism>
<dbReference type="Pfam" id="PF13871">
    <property type="entry name" value="Helicase_C_4"/>
    <property type="match status" value="1"/>
</dbReference>
<reference evidence="14" key="1">
    <citation type="submission" date="2015-11" db="EMBL/GenBank/DDBJ databases">
        <authorList>
            <consortium name="International Coturnix japonica Genome Analysis Consortium"/>
            <person name="Warren W."/>
            <person name="Burt D.W."/>
            <person name="Antin P.B."/>
            <person name="Lanford R."/>
            <person name="Gros J."/>
            <person name="Wilson R.K."/>
        </authorList>
    </citation>
    <scope>NUCLEOTIDE SEQUENCE [LARGE SCALE GENOMIC DNA]</scope>
</reference>
<evidence type="ECO:0000256" key="9">
    <source>
        <dbReference type="ARBA" id="ARBA00063805"/>
    </source>
</evidence>
<dbReference type="Proteomes" id="UP000694412">
    <property type="component" value="Chromosome 28"/>
</dbReference>
<dbReference type="GO" id="GO:0045892">
    <property type="term" value="P:negative regulation of DNA-templated transcription"/>
    <property type="evidence" value="ECO:0007669"/>
    <property type="project" value="TreeGrafter"/>
</dbReference>
<dbReference type="Pfam" id="PF25373">
    <property type="entry name" value="SBNO"/>
    <property type="match status" value="1"/>
</dbReference>
<evidence type="ECO:0000259" key="11">
    <source>
        <dbReference type="Pfam" id="PF13871"/>
    </source>
</evidence>
<proteinExistence type="inferred from homology"/>
<protein>
    <recommendedName>
        <fullName evidence="10">Protein strawberry notch homolog 2</fullName>
    </recommendedName>
</protein>
<comment type="function">
    <text evidence="8">Acts as a transcriptional coregulator, that can have both coactivator and corepressor functions. Inhibits the DCSTAMP-repressive activity of TAL1, hence enhancing the access of the transcription factor MITF to the DC-STAMP promoter in osteoclast. Plays a role in bone homeostasis; required as a positive regulator in TNFSF11//RANKL-mediated osteoclast fusion via a DCSTAMP-dependent pathway. May also be required in the regulation of osteoblast differentiation. Involved in the transcriptional corepression of NF-kappaB in macrophages. Plays a role as a regulator in the pro-inflammatory cascade.</text>
</comment>
<evidence type="ECO:0000313" key="14">
    <source>
        <dbReference type="Ensembl" id="ENSCJPP00005012533.1"/>
    </source>
</evidence>
<dbReference type="SUPFAM" id="SSF52540">
    <property type="entry name" value="P-loop containing nucleoside triphosphate hydrolases"/>
    <property type="match status" value="2"/>
</dbReference>
<gene>
    <name evidence="14" type="primary">SBNO2</name>
</gene>
<dbReference type="PANTHER" id="PTHR12706">
    <property type="entry name" value="STRAWBERRY NOTCH-RELATED"/>
    <property type="match status" value="1"/>
</dbReference>
<keyword evidence="3" id="KW-0221">Differentiation</keyword>
<evidence type="ECO:0000256" key="1">
    <source>
        <dbReference type="ARBA" id="ARBA00006992"/>
    </source>
</evidence>
<dbReference type="GO" id="GO:0071354">
    <property type="term" value="P:cellular response to interleukin-6"/>
    <property type="evidence" value="ECO:0007669"/>
    <property type="project" value="TreeGrafter"/>
</dbReference>
<dbReference type="InterPro" id="IPR026937">
    <property type="entry name" value="SBNO_Helicase_C_dom"/>
</dbReference>
<keyword evidence="5" id="KW-0805">Transcription regulation</keyword>
<evidence type="ECO:0000256" key="2">
    <source>
        <dbReference type="ARBA" id="ARBA00022491"/>
    </source>
</evidence>
<keyword evidence="15" id="KW-1185">Reference proteome</keyword>
<evidence type="ECO:0000256" key="6">
    <source>
        <dbReference type="ARBA" id="ARBA00023159"/>
    </source>
</evidence>
<evidence type="ECO:0000256" key="7">
    <source>
        <dbReference type="ARBA" id="ARBA00023163"/>
    </source>
</evidence>
<evidence type="ECO:0000256" key="10">
    <source>
        <dbReference type="ARBA" id="ARBA00073423"/>
    </source>
</evidence>
<name>A0A8C2TEF1_COTJA</name>
<dbReference type="AlphaFoldDB" id="A0A8C2TEF1"/>
<dbReference type="Pfam" id="PF13872">
    <property type="entry name" value="AAA_34"/>
    <property type="match status" value="1"/>
</dbReference>
<keyword evidence="7" id="KW-0804">Transcription</keyword>
<evidence type="ECO:0000256" key="3">
    <source>
        <dbReference type="ARBA" id="ARBA00022782"/>
    </source>
</evidence>
<dbReference type="InterPro" id="IPR057332">
    <property type="entry name" value="SBNO_a/b_dom"/>
</dbReference>
<dbReference type="Ensembl" id="ENSCJPT00005018148.1">
    <property type="protein sequence ID" value="ENSCJPP00005012533.1"/>
    <property type="gene ID" value="ENSCJPG00005010657.1"/>
</dbReference>